<name>A0ACA9KV05_9GLOM</name>
<dbReference type="Proteomes" id="UP000789366">
    <property type="component" value="Unassembled WGS sequence"/>
</dbReference>
<comment type="caution">
    <text evidence="1">The sequence shown here is derived from an EMBL/GenBank/DDBJ whole genome shotgun (WGS) entry which is preliminary data.</text>
</comment>
<gene>
    <name evidence="1" type="ORF">SPELUC_LOCUS2590</name>
</gene>
<proteinExistence type="predicted"/>
<keyword evidence="2" id="KW-1185">Reference proteome</keyword>
<sequence length="87" mass="10096">MLFYKATTVFSGLTYSTLNLIYPTMKLLIKKFMPSDEQTEKDYINLLFESREQTNNQSQLIDEENSDKDSNESDIDESVTSTILEQL</sequence>
<reference evidence="1" key="1">
    <citation type="submission" date="2021-06" db="EMBL/GenBank/DDBJ databases">
        <authorList>
            <person name="Kallberg Y."/>
            <person name="Tangrot J."/>
            <person name="Rosling A."/>
        </authorList>
    </citation>
    <scope>NUCLEOTIDE SEQUENCE</scope>
    <source>
        <strain evidence="1">28 12/20/2015</strain>
    </source>
</reference>
<organism evidence="1 2">
    <name type="scientific">Cetraspora pellucida</name>
    <dbReference type="NCBI Taxonomy" id="1433469"/>
    <lineage>
        <taxon>Eukaryota</taxon>
        <taxon>Fungi</taxon>
        <taxon>Fungi incertae sedis</taxon>
        <taxon>Mucoromycota</taxon>
        <taxon>Glomeromycotina</taxon>
        <taxon>Glomeromycetes</taxon>
        <taxon>Diversisporales</taxon>
        <taxon>Gigasporaceae</taxon>
        <taxon>Cetraspora</taxon>
    </lineage>
</organism>
<accession>A0ACA9KV05</accession>
<protein>
    <submittedName>
        <fullName evidence="1">9031_t:CDS:1</fullName>
    </submittedName>
</protein>
<dbReference type="EMBL" id="CAJVPW010001779">
    <property type="protein sequence ID" value="CAG8491789.1"/>
    <property type="molecule type" value="Genomic_DNA"/>
</dbReference>
<evidence type="ECO:0000313" key="1">
    <source>
        <dbReference type="EMBL" id="CAG8491789.1"/>
    </source>
</evidence>
<evidence type="ECO:0000313" key="2">
    <source>
        <dbReference type="Proteomes" id="UP000789366"/>
    </source>
</evidence>